<evidence type="ECO:0000256" key="3">
    <source>
        <dbReference type="ARBA" id="ARBA00023155"/>
    </source>
</evidence>
<dbReference type="PANTHER" id="PTHR24333">
    <property type="entry name" value="HOMEO BOX HB9 LIKE A-RELATED"/>
    <property type="match status" value="1"/>
</dbReference>
<evidence type="ECO:0000313" key="9">
    <source>
        <dbReference type="Proteomes" id="UP000030746"/>
    </source>
</evidence>
<keyword evidence="4 5" id="KW-0539">Nucleus</keyword>
<dbReference type="RefSeq" id="XP_009044278.1">
    <property type="nucleotide sequence ID" value="XM_009046030.1"/>
</dbReference>
<dbReference type="Gene3D" id="1.10.10.60">
    <property type="entry name" value="Homeodomain-like"/>
    <property type="match status" value="1"/>
</dbReference>
<sequence>MKCLESSDVKLHFISISVQVGDRDSPIMMYKSKKPRKARTAFSESQLRYLEKHFDRQKYLSVQDRVELAAKLQLSDTQVKTWYQNRRTKWKRQTSVGLELLTEASNFAAVQRILQSNSYWTSSYPQTANLVSNFESIVRGTTPLIPPRPPFPGLFLPGMPGSVAPFPPTSTQSKR</sequence>
<proteinExistence type="predicted"/>
<dbReference type="InterPro" id="IPR001356">
    <property type="entry name" value="HD"/>
</dbReference>
<feature type="DNA-binding region" description="Homeobox" evidence="5">
    <location>
        <begin position="35"/>
        <end position="94"/>
    </location>
</feature>
<evidence type="ECO:0000256" key="6">
    <source>
        <dbReference type="RuleBase" id="RU000682"/>
    </source>
</evidence>
<dbReference type="InterPro" id="IPR050848">
    <property type="entry name" value="Homeobox_TF"/>
</dbReference>
<evidence type="ECO:0000256" key="4">
    <source>
        <dbReference type="ARBA" id="ARBA00023242"/>
    </source>
</evidence>
<comment type="subcellular location">
    <subcellularLocation>
        <location evidence="1 5 6">Nucleus</location>
    </subcellularLocation>
</comment>
<dbReference type="HOGENOM" id="CLU_074592_3_0_1"/>
<dbReference type="InterPro" id="IPR017970">
    <property type="entry name" value="Homeobox_CS"/>
</dbReference>
<accession>V4AKN5</accession>
<dbReference type="OrthoDB" id="1867783at2759"/>
<dbReference type="SUPFAM" id="SSF46689">
    <property type="entry name" value="Homeodomain-like"/>
    <property type="match status" value="1"/>
</dbReference>
<dbReference type="PANTHER" id="PTHR24333:SF5">
    <property type="entry name" value="VENT HOMEOBOX"/>
    <property type="match status" value="1"/>
</dbReference>
<dbReference type="PROSITE" id="PS00027">
    <property type="entry name" value="HOMEOBOX_1"/>
    <property type="match status" value="1"/>
</dbReference>
<dbReference type="AlphaFoldDB" id="V4AKN5"/>
<name>V4AKN5_LOTGI</name>
<dbReference type="CDD" id="cd00086">
    <property type="entry name" value="homeodomain"/>
    <property type="match status" value="1"/>
</dbReference>
<evidence type="ECO:0000259" key="7">
    <source>
        <dbReference type="PROSITE" id="PS50071"/>
    </source>
</evidence>
<dbReference type="GO" id="GO:0003677">
    <property type="term" value="F:DNA binding"/>
    <property type="evidence" value="ECO:0007669"/>
    <property type="project" value="UniProtKB-UniRule"/>
</dbReference>
<dbReference type="OMA" id="APDTCEA"/>
<evidence type="ECO:0000256" key="1">
    <source>
        <dbReference type="ARBA" id="ARBA00004123"/>
    </source>
</evidence>
<evidence type="ECO:0000256" key="2">
    <source>
        <dbReference type="ARBA" id="ARBA00023125"/>
    </source>
</evidence>
<dbReference type="GO" id="GO:0000981">
    <property type="term" value="F:DNA-binding transcription factor activity, RNA polymerase II-specific"/>
    <property type="evidence" value="ECO:0007669"/>
    <property type="project" value="InterPro"/>
</dbReference>
<dbReference type="InterPro" id="IPR009057">
    <property type="entry name" value="Homeodomain-like_sf"/>
</dbReference>
<dbReference type="PRINTS" id="PR00024">
    <property type="entry name" value="HOMEOBOX"/>
</dbReference>
<feature type="domain" description="Homeobox" evidence="7">
    <location>
        <begin position="33"/>
        <end position="93"/>
    </location>
</feature>
<organism evidence="8 9">
    <name type="scientific">Lottia gigantea</name>
    <name type="common">Giant owl limpet</name>
    <dbReference type="NCBI Taxonomy" id="225164"/>
    <lineage>
        <taxon>Eukaryota</taxon>
        <taxon>Metazoa</taxon>
        <taxon>Spiralia</taxon>
        <taxon>Lophotrochozoa</taxon>
        <taxon>Mollusca</taxon>
        <taxon>Gastropoda</taxon>
        <taxon>Patellogastropoda</taxon>
        <taxon>Lottioidea</taxon>
        <taxon>Lottiidae</taxon>
        <taxon>Lottia</taxon>
    </lineage>
</organism>
<dbReference type="PROSITE" id="PS50071">
    <property type="entry name" value="HOMEOBOX_2"/>
    <property type="match status" value="1"/>
</dbReference>
<gene>
    <name evidence="8" type="ORF">LOTGIDRAFT_109466</name>
</gene>
<reference evidence="8 9" key="1">
    <citation type="journal article" date="2013" name="Nature">
        <title>Insights into bilaterian evolution from three spiralian genomes.</title>
        <authorList>
            <person name="Simakov O."/>
            <person name="Marletaz F."/>
            <person name="Cho S.J."/>
            <person name="Edsinger-Gonzales E."/>
            <person name="Havlak P."/>
            <person name="Hellsten U."/>
            <person name="Kuo D.H."/>
            <person name="Larsson T."/>
            <person name="Lv J."/>
            <person name="Arendt D."/>
            <person name="Savage R."/>
            <person name="Osoegawa K."/>
            <person name="de Jong P."/>
            <person name="Grimwood J."/>
            <person name="Chapman J.A."/>
            <person name="Shapiro H."/>
            <person name="Aerts A."/>
            <person name="Otillar R.P."/>
            <person name="Terry A.Y."/>
            <person name="Boore J.L."/>
            <person name="Grigoriev I.V."/>
            <person name="Lindberg D.R."/>
            <person name="Seaver E.C."/>
            <person name="Weisblat D.A."/>
            <person name="Putnam N.H."/>
            <person name="Rokhsar D.S."/>
        </authorList>
    </citation>
    <scope>NUCLEOTIDE SEQUENCE [LARGE SCALE GENOMIC DNA]</scope>
</reference>
<dbReference type="KEGG" id="lgi:LOTGIDRAFT_109466"/>
<protein>
    <recommendedName>
        <fullName evidence="7">Homeobox domain-containing protein</fullName>
    </recommendedName>
</protein>
<dbReference type="EMBL" id="KB199651">
    <property type="protein sequence ID" value="ESP04769.1"/>
    <property type="molecule type" value="Genomic_DNA"/>
</dbReference>
<dbReference type="GO" id="GO:0005634">
    <property type="term" value="C:nucleus"/>
    <property type="evidence" value="ECO:0007669"/>
    <property type="project" value="UniProtKB-SubCell"/>
</dbReference>
<evidence type="ECO:0000313" key="8">
    <source>
        <dbReference type="EMBL" id="ESP04769.1"/>
    </source>
</evidence>
<keyword evidence="9" id="KW-1185">Reference proteome</keyword>
<evidence type="ECO:0000256" key="5">
    <source>
        <dbReference type="PROSITE-ProRule" id="PRU00108"/>
    </source>
</evidence>
<dbReference type="GeneID" id="20230473"/>
<keyword evidence="2 5" id="KW-0238">DNA-binding</keyword>
<dbReference type="CTD" id="20230473"/>
<dbReference type="Pfam" id="PF00046">
    <property type="entry name" value="Homeodomain"/>
    <property type="match status" value="1"/>
</dbReference>
<dbReference type="Proteomes" id="UP000030746">
    <property type="component" value="Unassembled WGS sequence"/>
</dbReference>
<dbReference type="InterPro" id="IPR020479">
    <property type="entry name" value="HD_metazoa"/>
</dbReference>
<keyword evidence="3 5" id="KW-0371">Homeobox</keyword>
<dbReference type="SMART" id="SM00389">
    <property type="entry name" value="HOX"/>
    <property type="match status" value="1"/>
</dbReference>